<reference evidence="2" key="1">
    <citation type="submission" date="2017-02" db="EMBL/GenBank/DDBJ databases">
        <title>Complete genome sequence of Cupriavidus necator strain NH9, a 3-chlorobenzoate degrader.</title>
        <authorList>
            <person name="Moriuchi R."/>
            <person name="Dohra H."/>
            <person name="Ogawa N."/>
        </authorList>
    </citation>
    <scope>NUCLEOTIDE SEQUENCE [LARGE SCALE GENOMIC DNA]</scope>
    <source>
        <strain evidence="2">NH9</strain>
    </source>
</reference>
<proteinExistence type="predicted"/>
<gene>
    <name evidence="1" type="ORF">BJN34_0235</name>
</gene>
<dbReference type="Gene3D" id="3.40.50.300">
    <property type="entry name" value="P-loop containing nucleotide triphosphate hydrolases"/>
    <property type="match status" value="1"/>
</dbReference>
<dbReference type="OrthoDB" id="9807890at2"/>
<accession>A0A2P1DV13</accession>
<evidence type="ECO:0000313" key="1">
    <source>
        <dbReference type="EMBL" id="AVK72228.1"/>
    </source>
</evidence>
<name>A0A2P1DV13_CUPNE</name>
<evidence type="ECO:0008006" key="3">
    <source>
        <dbReference type="Google" id="ProtNLM"/>
    </source>
</evidence>
<evidence type="ECO:0000313" key="2">
    <source>
        <dbReference type="Proteomes" id="UP000189627"/>
    </source>
</evidence>
<dbReference type="Pfam" id="PF13671">
    <property type="entry name" value="AAA_33"/>
    <property type="match status" value="1"/>
</dbReference>
<dbReference type="PIRSF" id="PIRSF037081">
    <property type="entry name" value="P-loop_All4644_prd"/>
    <property type="match status" value="1"/>
</dbReference>
<organism evidence="1 2">
    <name type="scientific">Cupriavidus necator</name>
    <name type="common">Alcaligenes eutrophus</name>
    <name type="synonym">Ralstonia eutropha</name>
    <dbReference type="NCBI Taxonomy" id="106590"/>
    <lineage>
        <taxon>Bacteria</taxon>
        <taxon>Pseudomonadati</taxon>
        <taxon>Pseudomonadota</taxon>
        <taxon>Betaproteobacteria</taxon>
        <taxon>Burkholderiales</taxon>
        <taxon>Burkholderiaceae</taxon>
        <taxon>Cupriavidus</taxon>
    </lineage>
</organism>
<dbReference type="PANTHER" id="PTHR12435">
    <property type="match status" value="1"/>
</dbReference>
<dbReference type="EMBL" id="CP017758">
    <property type="protein sequence ID" value="AVK72228.1"/>
    <property type="molecule type" value="Genomic_DNA"/>
</dbReference>
<dbReference type="SUPFAM" id="SSF52540">
    <property type="entry name" value="P-loop containing nucleoside triphosphate hydrolases"/>
    <property type="match status" value="1"/>
</dbReference>
<dbReference type="AlphaFoldDB" id="A0A2P1DV13"/>
<dbReference type="InterPro" id="IPR027417">
    <property type="entry name" value="P-loop_NTPase"/>
</dbReference>
<sequence>MLVGSSSTGKSTFARKHFLSTEVVSSDHCRALVSDDENDQTVTKEAFELVHAIIAKRLKRRRLTVVDATNVQPASRRKLIALAKAHQVDCVAIVLDLPKDVVLQRHAARADRKFPIDVVARQRRELAGSLHELQQEGVRVVHILRQTQDVDGATVIKVPGATSARSVSVPPSASPE</sequence>
<protein>
    <recommendedName>
        <fullName evidence="3">ATP-binding protein</fullName>
    </recommendedName>
</protein>
<dbReference type="RefSeq" id="WP_078198928.1">
    <property type="nucleotide sequence ID" value="NZ_CP017758.1"/>
</dbReference>
<dbReference type="KEGG" id="cuh:BJN34_0235"/>
<dbReference type="Proteomes" id="UP000189627">
    <property type="component" value="Chromosome 2"/>
</dbReference>
<dbReference type="InterPro" id="IPR017101">
    <property type="entry name" value="P-loop_ATP/GTP-bd_All4644_prd"/>
</dbReference>